<keyword evidence="1" id="KW-1133">Transmembrane helix</keyword>
<keyword evidence="1" id="KW-0472">Membrane</keyword>
<evidence type="ECO:0000313" key="2">
    <source>
        <dbReference type="EMBL" id="BDW94242.1"/>
    </source>
</evidence>
<organism evidence="2 3">
    <name type="scientific">Flagellimonas marinaquae</name>
    <dbReference type="NCBI Taxonomy" id="254955"/>
    <lineage>
        <taxon>Bacteria</taxon>
        <taxon>Pseudomonadati</taxon>
        <taxon>Bacteroidota</taxon>
        <taxon>Flavobacteriia</taxon>
        <taxon>Flavobacteriales</taxon>
        <taxon>Flavobacteriaceae</taxon>
        <taxon>Flagellimonas</taxon>
    </lineage>
</organism>
<proteinExistence type="predicted"/>
<sequence>MMKRKLNAILFMAIALALGALFYANSIFPKNFEAYFKPQFYNQFGPIAICIELFIAGIYLFKGHKKSNFTLALFAFTAVLDPIFDLAGLFTSNVPVYATIILLGCSFWALYLAFSNTYNLGKISVPELIISFVLGTIIELSFNYYYQFL</sequence>
<reference evidence="2 3" key="1">
    <citation type="submission" date="2023-01" db="EMBL/GenBank/DDBJ databases">
        <title>Complete genome sequence of Muricauda aquimarina strain IFOP_LL357.</title>
        <authorList>
            <person name="Gajardo G."/>
            <person name="Ueki S."/>
            <person name="Maruyama F."/>
        </authorList>
    </citation>
    <scope>NUCLEOTIDE SEQUENCE [LARGE SCALE GENOMIC DNA]</scope>
    <source>
        <strain evidence="2 3">IFOP_LL357</strain>
    </source>
</reference>
<feature type="transmembrane region" description="Helical" evidence="1">
    <location>
        <begin position="68"/>
        <end position="90"/>
    </location>
</feature>
<dbReference type="AlphaFoldDB" id="A0AA48HGV6"/>
<accession>A0AA48HGV6</accession>
<dbReference type="EMBL" id="AP027268">
    <property type="protein sequence ID" value="BDW94242.1"/>
    <property type="molecule type" value="Genomic_DNA"/>
</dbReference>
<feature type="transmembrane region" description="Helical" evidence="1">
    <location>
        <begin position="40"/>
        <end position="61"/>
    </location>
</feature>
<dbReference type="Proteomes" id="UP001330184">
    <property type="component" value="Chromosome"/>
</dbReference>
<feature type="transmembrane region" description="Helical" evidence="1">
    <location>
        <begin position="96"/>
        <end position="114"/>
    </location>
</feature>
<keyword evidence="3" id="KW-1185">Reference proteome</keyword>
<name>A0AA48HGV6_9FLAO</name>
<protein>
    <submittedName>
        <fullName evidence="2">Uncharacterized protein</fullName>
    </submittedName>
</protein>
<gene>
    <name evidence="2" type="ORF">MACH07_30740</name>
</gene>
<evidence type="ECO:0000256" key="1">
    <source>
        <dbReference type="SAM" id="Phobius"/>
    </source>
</evidence>
<evidence type="ECO:0000313" key="3">
    <source>
        <dbReference type="Proteomes" id="UP001330184"/>
    </source>
</evidence>
<feature type="transmembrane region" description="Helical" evidence="1">
    <location>
        <begin position="126"/>
        <end position="146"/>
    </location>
</feature>
<keyword evidence="1" id="KW-0812">Transmembrane</keyword>